<feature type="transmembrane region" description="Helical" evidence="1">
    <location>
        <begin position="82"/>
        <end position="112"/>
    </location>
</feature>
<evidence type="ECO:0008006" key="3">
    <source>
        <dbReference type="Google" id="ProtNLM"/>
    </source>
</evidence>
<evidence type="ECO:0000313" key="2">
    <source>
        <dbReference type="EMBL" id="ABK26344.1"/>
    </source>
</evidence>
<organism evidence="2">
    <name type="scientific">Picea sitchensis</name>
    <name type="common">Sitka spruce</name>
    <name type="synonym">Pinus sitchensis</name>
    <dbReference type="NCBI Taxonomy" id="3332"/>
    <lineage>
        <taxon>Eukaryota</taxon>
        <taxon>Viridiplantae</taxon>
        <taxon>Streptophyta</taxon>
        <taxon>Embryophyta</taxon>
        <taxon>Tracheophyta</taxon>
        <taxon>Spermatophyta</taxon>
        <taxon>Pinopsida</taxon>
        <taxon>Pinidae</taxon>
        <taxon>Conifers I</taxon>
        <taxon>Pinales</taxon>
        <taxon>Pinaceae</taxon>
        <taxon>Picea</taxon>
    </lineage>
</organism>
<reference evidence="2" key="1">
    <citation type="journal article" date="2008" name="BMC Genomics">
        <title>A conifer genomics resource of 200,000 spruce (Picea spp.) ESTs and 6,464 high-quality, sequence-finished full-length cDNAs for Sitka spruce (Picea sitchensis).</title>
        <authorList>
            <person name="Ralph S.G."/>
            <person name="Chun H.J."/>
            <person name="Kolosova N."/>
            <person name="Cooper D."/>
            <person name="Oddy C."/>
            <person name="Ritland C.E."/>
            <person name="Kirkpatrick R."/>
            <person name="Moore R."/>
            <person name="Barber S."/>
            <person name="Holt R.A."/>
            <person name="Jones S.J."/>
            <person name="Marra M.A."/>
            <person name="Douglas C.J."/>
            <person name="Ritland K."/>
            <person name="Bohlmann J."/>
        </authorList>
    </citation>
    <scope>NUCLEOTIDE SEQUENCE</scope>
    <source>
        <tissue evidence="2">Green portion of the leader tissue</tissue>
    </source>
</reference>
<feature type="transmembrane region" description="Helical" evidence="1">
    <location>
        <begin position="41"/>
        <end position="62"/>
    </location>
</feature>
<dbReference type="EMBL" id="EF087089">
    <property type="protein sequence ID" value="ABK26344.1"/>
    <property type="molecule type" value="mRNA"/>
</dbReference>
<protein>
    <recommendedName>
        <fullName evidence="3">Transmembrane protein</fullName>
    </recommendedName>
</protein>
<evidence type="ECO:0000256" key="1">
    <source>
        <dbReference type="SAM" id="Phobius"/>
    </source>
</evidence>
<name>A9P0D3_PICSI</name>
<keyword evidence="1" id="KW-0812">Transmembrane</keyword>
<sequence length="117" mass="13181">MAYECFEGSLRRSSGIFCPLPCSRIFTVLASSSIVCLRGLLALRLSLLVDWVSLICALGFWFMWLYSPLRPFVDFEAPSVQFIWWLSLLVDWVSPICALGLWFLCSGALVFVASPPH</sequence>
<dbReference type="AlphaFoldDB" id="A9P0D3"/>
<keyword evidence="1" id="KW-0472">Membrane</keyword>
<keyword evidence="1" id="KW-1133">Transmembrane helix</keyword>
<proteinExistence type="evidence at transcript level"/>
<accession>A9P0D3</accession>